<protein>
    <submittedName>
        <fullName evidence="3">Transcriptional regulator</fullName>
    </submittedName>
</protein>
<dbReference type="EMBL" id="CP091244">
    <property type="protein sequence ID" value="UJS25991.1"/>
    <property type="molecule type" value="Genomic_DNA"/>
</dbReference>
<evidence type="ECO:0000256" key="1">
    <source>
        <dbReference type="ARBA" id="ARBA00023015"/>
    </source>
</evidence>
<dbReference type="InterPro" id="IPR016032">
    <property type="entry name" value="Sig_transdc_resp-reg_C-effctor"/>
</dbReference>
<gene>
    <name evidence="3" type="ORF">L2Y54_08075</name>
</gene>
<dbReference type="Gene3D" id="1.10.10.10">
    <property type="entry name" value="Winged helix-like DNA-binding domain superfamily/Winged helix DNA-binding domain"/>
    <property type="match status" value="1"/>
</dbReference>
<dbReference type="Proteomes" id="UP001054801">
    <property type="component" value="Chromosome"/>
</dbReference>
<keyword evidence="4" id="KW-1185">Reference proteome</keyword>
<dbReference type="RefSeq" id="WP_236501325.1">
    <property type="nucleotide sequence ID" value="NZ_CP091244.1"/>
</dbReference>
<proteinExistence type="predicted"/>
<keyword evidence="1" id="KW-0805">Transcription regulation</keyword>
<dbReference type="SUPFAM" id="SSF46894">
    <property type="entry name" value="C-terminal effector domain of the bipartite response regulators"/>
    <property type="match status" value="1"/>
</dbReference>
<organism evidence="3 4">
    <name type="scientific">Thiothrix winogradskyi</name>
    <dbReference type="NCBI Taxonomy" id="96472"/>
    <lineage>
        <taxon>Bacteria</taxon>
        <taxon>Pseudomonadati</taxon>
        <taxon>Pseudomonadota</taxon>
        <taxon>Gammaproteobacteria</taxon>
        <taxon>Thiotrichales</taxon>
        <taxon>Thiotrichaceae</taxon>
        <taxon>Thiothrix</taxon>
    </lineage>
</organism>
<evidence type="ECO:0000256" key="2">
    <source>
        <dbReference type="ARBA" id="ARBA00023163"/>
    </source>
</evidence>
<dbReference type="Gene3D" id="3.30.450.40">
    <property type="match status" value="1"/>
</dbReference>
<dbReference type="InterPro" id="IPR029016">
    <property type="entry name" value="GAF-like_dom_sf"/>
</dbReference>
<dbReference type="InterPro" id="IPR036388">
    <property type="entry name" value="WH-like_DNA-bd_sf"/>
</dbReference>
<evidence type="ECO:0000313" key="3">
    <source>
        <dbReference type="EMBL" id="UJS25991.1"/>
    </source>
</evidence>
<name>A0ABY3T5M6_9GAMM</name>
<reference evidence="3" key="1">
    <citation type="journal article" date="2022" name="Microorganisms">
        <title>Two New Species of Filamentous Sulfur Bacteria of the Genus Thiothrix, Thiothrix winogradskyi sp. nov. and 'Candidatus Thiothrix sulfatifontis' sp. nov.</title>
        <authorList>
            <person name="Ravin N.V."/>
            <person name="Rossetti S."/>
            <person name="Beletsky A.V."/>
            <person name="Kadnikov V.V."/>
            <person name="Rudenko T.S."/>
            <person name="Smolyakov D.D."/>
            <person name="Moskvitina M.I."/>
            <person name="Gureeva M.V."/>
            <person name="Mardanov A.V."/>
            <person name="Grabovich M.Y."/>
        </authorList>
    </citation>
    <scope>NUCLEOTIDE SEQUENCE</scope>
    <source>
        <strain evidence="3">CT3</strain>
    </source>
</reference>
<accession>A0ABY3T5M6</accession>
<evidence type="ECO:0000313" key="4">
    <source>
        <dbReference type="Proteomes" id="UP001054801"/>
    </source>
</evidence>
<keyword evidence="2" id="KW-0804">Transcription</keyword>
<sequence>MQQPGRRVKLAQHKEHTADAWQQMVSGQPLYTLAGAVNAKILRSWQRSLQHLNPWQPRTLLQPSQWAGNWDNSPLQTAIQHMQAELAVLVEEGGLVAGLTDSRGCLLWTVVSRPMEALASAARFTPGCYWDEHSVGTNAIGLALASRQQTMVFAAEHYSRHLHDWVAYAAPVVYPASGELAGIFCVATTWEKHTPLGEMAVADLARSIQRHLPASLIRAELQVHALGFLRVQFRGKEIHCSLRQIEILCLLILNPQGLTLAGLHSALYGDKPVALTTLKVELSHLRQLLDGHISSRPYRLTVDVWADFVDLWQILKERQIEKAVALYRGVFLPQSASPELEEWRNCMEAVMTKMVDMCADATLLLDNLCQGTQVSELVRTRLLELTAKSA</sequence>